<feature type="region of interest" description="Disordered" evidence="1">
    <location>
        <begin position="18"/>
        <end position="43"/>
    </location>
</feature>
<keyword evidence="2" id="KW-1133">Transmembrane helix</keyword>
<feature type="transmembrane region" description="Helical" evidence="2">
    <location>
        <begin position="79"/>
        <end position="100"/>
    </location>
</feature>
<reference evidence="4" key="1">
    <citation type="journal article" date="2014" name="Proc. Natl. Acad. Sci. U.S.A.">
        <title>Extensive sampling of basidiomycete genomes demonstrates inadequacy of the white-rot/brown-rot paradigm for wood decay fungi.</title>
        <authorList>
            <person name="Riley R."/>
            <person name="Salamov A.A."/>
            <person name="Brown D.W."/>
            <person name="Nagy L.G."/>
            <person name="Floudas D."/>
            <person name="Held B.W."/>
            <person name="Levasseur A."/>
            <person name="Lombard V."/>
            <person name="Morin E."/>
            <person name="Otillar R."/>
            <person name="Lindquist E.A."/>
            <person name="Sun H."/>
            <person name="LaButti K.M."/>
            <person name="Schmutz J."/>
            <person name="Jabbour D."/>
            <person name="Luo H."/>
            <person name="Baker S.E."/>
            <person name="Pisabarro A.G."/>
            <person name="Walton J.D."/>
            <person name="Blanchette R.A."/>
            <person name="Henrissat B."/>
            <person name="Martin F."/>
            <person name="Cullen D."/>
            <person name="Hibbett D.S."/>
            <person name="Grigoriev I.V."/>
        </authorList>
    </citation>
    <scope>NUCLEOTIDE SEQUENCE [LARGE SCALE GENOMIC DNA]</scope>
    <source>
        <strain evidence="4">FD-172 SS1</strain>
    </source>
</reference>
<dbReference type="EMBL" id="KL198018">
    <property type="protein sequence ID" value="KDQ20048.1"/>
    <property type="molecule type" value="Genomic_DNA"/>
</dbReference>
<dbReference type="HOGENOM" id="CLU_2072757_0_0_1"/>
<keyword evidence="2" id="KW-0472">Membrane</keyword>
<dbReference type="InParanoid" id="A0A067MWB3"/>
<keyword evidence="4" id="KW-1185">Reference proteome</keyword>
<name>A0A067MWB3_BOTB1</name>
<dbReference type="Proteomes" id="UP000027195">
    <property type="component" value="Unassembled WGS sequence"/>
</dbReference>
<proteinExistence type="predicted"/>
<gene>
    <name evidence="3" type="ORF">BOTBODRAFT_27463</name>
</gene>
<keyword evidence="2" id="KW-0812">Transmembrane</keyword>
<evidence type="ECO:0000313" key="4">
    <source>
        <dbReference type="Proteomes" id="UP000027195"/>
    </source>
</evidence>
<evidence type="ECO:0000256" key="1">
    <source>
        <dbReference type="SAM" id="MobiDB-lite"/>
    </source>
</evidence>
<evidence type="ECO:0000256" key="2">
    <source>
        <dbReference type="SAM" id="Phobius"/>
    </source>
</evidence>
<accession>A0A067MWB3</accession>
<evidence type="ECO:0000313" key="3">
    <source>
        <dbReference type="EMBL" id="KDQ20048.1"/>
    </source>
</evidence>
<dbReference type="AlphaFoldDB" id="A0A067MWB3"/>
<protein>
    <submittedName>
        <fullName evidence="3">Uncharacterized protein</fullName>
    </submittedName>
</protein>
<organism evidence="3 4">
    <name type="scientific">Botryobasidium botryosum (strain FD-172 SS1)</name>
    <dbReference type="NCBI Taxonomy" id="930990"/>
    <lineage>
        <taxon>Eukaryota</taxon>
        <taxon>Fungi</taxon>
        <taxon>Dikarya</taxon>
        <taxon>Basidiomycota</taxon>
        <taxon>Agaricomycotina</taxon>
        <taxon>Agaricomycetes</taxon>
        <taxon>Cantharellales</taxon>
        <taxon>Botryobasidiaceae</taxon>
        <taxon>Botryobasidium</taxon>
    </lineage>
</organism>
<sequence>MSLILLNASSRKSISATSSTSSFGVTANRRPQSVAPRALGSPQRVRRECWLSRVDQKDYGESYCYLGHTYFWQVKVEDLIYVTVNAVSLLSLLLWIHLTLGYELRRFTSTGAYMGFMR</sequence>